<dbReference type="PANTHER" id="PTHR30575:SF3">
    <property type="entry name" value="PEPTIDASE M20 DIMERISATION DOMAIN-CONTAINING PROTEIN"/>
    <property type="match status" value="1"/>
</dbReference>
<dbReference type="NCBIfam" id="TIGR01891">
    <property type="entry name" value="amidohydrolases"/>
    <property type="match status" value="1"/>
</dbReference>
<gene>
    <name evidence="2" type="ORF">KPZU09_16650</name>
</gene>
<sequence>MVATLDTGRPGPTPAFRVDMDALDLNEQHDDSHRPHRDHFASCNAGMMHACGHDGHTAIGLGLAHVLKQYAAQLNGVIKLIFQPAEEGTRGARAMVAAGVVDDVDYFTAIHIGTGVPAGTVVCGGDNFMATTKFDVQFSGVAAHAGGKPEDGRNALLAAAQPPLACTPSRRTAPAPRGSMSG</sequence>
<evidence type="ECO:0000256" key="1">
    <source>
        <dbReference type="ARBA" id="ARBA00022801"/>
    </source>
</evidence>
<dbReference type="EMBL" id="BNFF01000001">
    <property type="protein sequence ID" value="GHK51929.1"/>
    <property type="molecule type" value="Genomic_DNA"/>
</dbReference>
<protein>
    <recommendedName>
        <fullName evidence="4">Peptidase subunit A</fullName>
    </recommendedName>
</protein>
<dbReference type="Proteomes" id="UP000655094">
    <property type="component" value="Unassembled WGS sequence"/>
</dbReference>
<name>A0A919LRL3_KLEPN</name>
<dbReference type="Gene3D" id="3.40.630.10">
    <property type="entry name" value="Zn peptidases"/>
    <property type="match status" value="1"/>
</dbReference>
<dbReference type="InterPro" id="IPR052030">
    <property type="entry name" value="Peptidase_M20/M20A_hydrolases"/>
</dbReference>
<dbReference type="SUPFAM" id="SSF55031">
    <property type="entry name" value="Bacterial exopeptidase dimerisation domain"/>
    <property type="match status" value="1"/>
</dbReference>
<dbReference type="PANTHER" id="PTHR30575">
    <property type="entry name" value="PEPTIDASE M20"/>
    <property type="match status" value="1"/>
</dbReference>
<dbReference type="GO" id="GO:0046657">
    <property type="term" value="P:folic acid catabolic process"/>
    <property type="evidence" value="ECO:0007669"/>
    <property type="project" value="TreeGrafter"/>
</dbReference>
<dbReference type="InterPro" id="IPR002933">
    <property type="entry name" value="Peptidase_M20"/>
</dbReference>
<keyword evidence="1" id="KW-0378">Hydrolase</keyword>
<evidence type="ECO:0008006" key="4">
    <source>
        <dbReference type="Google" id="ProtNLM"/>
    </source>
</evidence>
<dbReference type="GO" id="GO:0071713">
    <property type="term" value="F:para-aminobenzoyl-glutamate hydrolase activity"/>
    <property type="evidence" value="ECO:0007669"/>
    <property type="project" value="TreeGrafter"/>
</dbReference>
<proteinExistence type="predicted"/>
<comment type="caution">
    <text evidence="2">The sequence shown here is derived from an EMBL/GenBank/DDBJ whole genome shotgun (WGS) entry which is preliminary data.</text>
</comment>
<dbReference type="AlphaFoldDB" id="A0A919LRL3"/>
<organism evidence="2 3">
    <name type="scientific">Klebsiella pneumoniae</name>
    <dbReference type="NCBI Taxonomy" id="573"/>
    <lineage>
        <taxon>Bacteria</taxon>
        <taxon>Pseudomonadati</taxon>
        <taxon>Pseudomonadota</taxon>
        <taxon>Gammaproteobacteria</taxon>
        <taxon>Enterobacterales</taxon>
        <taxon>Enterobacteriaceae</taxon>
        <taxon>Klebsiella/Raoultella group</taxon>
        <taxon>Klebsiella</taxon>
        <taxon>Klebsiella pneumoniae complex</taxon>
    </lineage>
</organism>
<accession>A0A919LRL3</accession>
<dbReference type="Pfam" id="PF01546">
    <property type="entry name" value="Peptidase_M20"/>
    <property type="match status" value="1"/>
</dbReference>
<evidence type="ECO:0000313" key="3">
    <source>
        <dbReference type="Proteomes" id="UP000655094"/>
    </source>
</evidence>
<evidence type="ECO:0000313" key="2">
    <source>
        <dbReference type="EMBL" id="GHK51929.1"/>
    </source>
</evidence>
<dbReference type="GO" id="GO:0016805">
    <property type="term" value="F:dipeptidase activity"/>
    <property type="evidence" value="ECO:0007669"/>
    <property type="project" value="TreeGrafter"/>
</dbReference>
<dbReference type="SUPFAM" id="SSF53187">
    <property type="entry name" value="Zn-dependent exopeptidases"/>
    <property type="match status" value="1"/>
</dbReference>
<dbReference type="InterPro" id="IPR017439">
    <property type="entry name" value="Amidohydrolase"/>
</dbReference>
<dbReference type="InterPro" id="IPR036264">
    <property type="entry name" value="Bact_exopeptidase_dim_dom"/>
</dbReference>
<reference evidence="2" key="1">
    <citation type="submission" date="2020-10" db="EMBL/GenBank/DDBJ databases">
        <title>Genome Sequence of ESBL Producing Zambian Clinical Strains.</title>
        <authorList>
            <person name="Shawa M."/>
            <person name="Furuta Y."/>
            <person name="Simbotwe M."/>
            <person name="Mulenga E."/>
            <person name="Mubanga M."/>
            <person name="Mulenga G."/>
            <person name="Kaile C."/>
            <person name="Zorigt T."/>
            <person name="Hang'ombe B."/>
            <person name="Higashi H."/>
        </authorList>
    </citation>
    <scope>NUCLEOTIDE SEQUENCE</scope>
    <source>
        <strain evidence="2">Zam_UTH_09</strain>
    </source>
</reference>
<dbReference type="GO" id="GO:0005737">
    <property type="term" value="C:cytoplasm"/>
    <property type="evidence" value="ECO:0007669"/>
    <property type="project" value="TreeGrafter"/>
</dbReference>